<evidence type="ECO:0000256" key="3">
    <source>
        <dbReference type="ARBA" id="ARBA00022691"/>
    </source>
</evidence>
<evidence type="ECO:0000313" key="4">
    <source>
        <dbReference type="EMBL" id="RRT63392.1"/>
    </source>
</evidence>
<protein>
    <submittedName>
        <fullName evidence="4">Uncharacterized protein</fullName>
    </submittedName>
</protein>
<accession>A0A426ZHD2</accession>
<keyword evidence="2" id="KW-0808">Transferase</keyword>
<dbReference type="PANTHER" id="PTHR43832">
    <property type="match status" value="1"/>
</dbReference>
<comment type="similarity">
    <text evidence="1">Belongs to the CFA/CMAS family.</text>
</comment>
<dbReference type="GO" id="GO:0032259">
    <property type="term" value="P:methylation"/>
    <property type="evidence" value="ECO:0007669"/>
    <property type="project" value="UniProtKB-KW"/>
</dbReference>
<dbReference type="Proteomes" id="UP000287651">
    <property type="component" value="Unassembled WGS sequence"/>
</dbReference>
<gene>
    <name evidence="4" type="ORF">B296_00012418</name>
</gene>
<comment type="caution">
    <text evidence="4">The sequence shown here is derived from an EMBL/GenBank/DDBJ whole genome shotgun (WGS) entry which is preliminary data.</text>
</comment>
<evidence type="ECO:0000313" key="5">
    <source>
        <dbReference type="Proteomes" id="UP000287651"/>
    </source>
</evidence>
<dbReference type="GO" id="GO:0008168">
    <property type="term" value="F:methyltransferase activity"/>
    <property type="evidence" value="ECO:0007669"/>
    <property type="project" value="UniProtKB-KW"/>
</dbReference>
<organism evidence="4 5">
    <name type="scientific">Ensete ventricosum</name>
    <name type="common">Abyssinian banana</name>
    <name type="synonym">Musa ensete</name>
    <dbReference type="NCBI Taxonomy" id="4639"/>
    <lineage>
        <taxon>Eukaryota</taxon>
        <taxon>Viridiplantae</taxon>
        <taxon>Streptophyta</taxon>
        <taxon>Embryophyta</taxon>
        <taxon>Tracheophyta</taxon>
        <taxon>Spermatophyta</taxon>
        <taxon>Magnoliopsida</taxon>
        <taxon>Liliopsida</taxon>
        <taxon>Zingiberales</taxon>
        <taxon>Musaceae</taxon>
        <taxon>Ensete</taxon>
    </lineage>
</organism>
<sequence>MPSANLLLYFQDDVAVLDHWLLHGTHYARTRKLRHFSYKMFVVKNIFCSEEWLKRMDSNLTSIRTIFEATYDGKDSATKWIAYWRTFFISVAELFGYNNGDEWMVAHFLFKKK</sequence>
<evidence type="ECO:0000256" key="2">
    <source>
        <dbReference type="ARBA" id="ARBA00022603"/>
    </source>
</evidence>
<keyword evidence="3" id="KW-0949">S-adenosyl-L-methionine</keyword>
<dbReference type="PANTHER" id="PTHR43832:SF1">
    <property type="entry name" value="S-ADENOSYL-L-METHIONINE-DEPENDENT METHYLTRANSFERASES SUPERFAMILY PROTEIN"/>
    <property type="match status" value="1"/>
</dbReference>
<name>A0A426ZHD2_ENSVE</name>
<dbReference type="AlphaFoldDB" id="A0A426ZHD2"/>
<evidence type="ECO:0000256" key="1">
    <source>
        <dbReference type="ARBA" id="ARBA00010815"/>
    </source>
</evidence>
<proteinExistence type="inferred from homology"/>
<keyword evidence="2" id="KW-0489">Methyltransferase</keyword>
<dbReference type="EMBL" id="AMZH03006614">
    <property type="protein sequence ID" value="RRT63392.1"/>
    <property type="molecule type" value="Genomic_DNA"/>
</dbReference>
<reference evidence="4 5" key="1">
    <citation type="journal article" date="2014" name="Agronomy (Basel)">
        <title>A Draft Genome Sequence for Ensete ventricosum, the Drought-Tolerant Tree Against Hunger.</title>
        <authorList>
            <person name="Harrison J."/>
            <person name="Moore K.A."/>
            <person name="Paszkiewicz K."/>
            <person name="Jones T."/>
            <person name="Grant M."/>
            <person name="Ambacheew D."/>
            <person name="Muzemil S."/>
            <person name="Studholme D.J."/>
        </authorList>
    </citation>
    <scope>NUCLEOTIDE SEQUENCE [LARGE SCALE GENOMIC DNA]</scope>
</reference>